<keyword evidence="3 6" id="KW-0999">Mitochondrion inner membrane</keyword>
<gene>
    <name evidence="8" type="ORF">OAUR00152_LOCUS8227</name>
</gene>
<keyword evidence="5" id="KW-0472">Membrane</keyword>
<dbReference type="Gene3D" id="3.30.479.30">
    <property type="entry name" value="Band 7 domain"/>
    <property type="match status" value="1"/>
</dbReference>
<protein>
    <recommendedName>
        <fullName evidence="6">Prohibitin</fullName>
    </recommendedName>
</protein>
<evidence type="ECO:0000256" key="3">
    <source>
        <dbReference type="ARBA" id="ARBA00022792"/>
    </source>
</evidence>
<organism evidence="8">
    <name type="scientific">Odontella aurita</name>
    <dbReference type="NCBI Taxonomy" id="265563"/>
    <lineage>
        <taxon>Eukaryota</taxon>
        <taxon>Sar</taxon>
        <taxon>Stramenopiles</taxon>
        <taxon>Ochrophyta</taxon>
        <taxon>Bacillariophyta</taxon>
        <taxon>Mediophyceae</taxon>
        <taxon>Biddulphiophycidae</taxon>
        <taxon>Eupodiscales</taxon>
        <taxon>Odontellaceae</taxon>
        <taxon>Odontella</taxon>
    </lineage>
</organism>
<evidence type="ECO:0000256" key="1">
    <source>
        <dbReference type="ARBA" id="ARBA00004273"/>
    </source>
</evidence>
<sequence length="187" mass="20812">MCLLSGIVAPIVHFSFVLHGVLRHVSESFRASVHVNRLFSFPDLFTVYRIDPSKAGQLYMDVGSDFKTVLIQPEAASVVRGFTSESEAKALYTGGRSAIQDEVLEEVQHRLGPRGIIVEAVLLKDIGLPDQLSKAIEDKMQAEQEAARMEFVLKKERQEAERKAIEAQGIADFQRIVSEGISEELLK</sequence>
<feature type="domain" description="Band 7" evidence="7">
    <location>
        <begin position="43"/>
        <end position="160"/>
    </location>
</feature>
<dbReference type="AlphaFoldDB" id="A0A7S4I758"/>
<dbReference type="PANTHER" id="PTHR23222:SF1">
    <property type="entry name" value="PROHIBITIN-2"/>
    <property type="match status" value="1"/>
</dbReference>
<dbReference type="PRINTS" id="PR00679">
    <property type="entry name" value="PROHIBITIN"/>
</dbReference>
<dbReference type="InterPro" id="IPR000163">
    <property type="entry name" value="Prohibitin"/>
</dbReference>
<reference evidence="8" key="1">
    <citation type="submission" date="2021-01" db="EMBL/GenBank/DDBJ databases">
        <authorList>
            <person name="Corre E."/>
            <person name="Pelletier E."/>
            <person name="Niang G."/>
            <person name="Scheremetjew M."/>
            <person name="Finn R."/>
            <person name="Kale V."/>
            <person name="Holt S."/>
            <person name="Cochrane G."/>
            <person name="Meng A."/>
            <person name="Brown T."/>
            <person name="Cohen L."/>
        </authorList>
    </citation>
    <scope>NUCLEOTIDE SEQUENCE</scope>
    <source>
        <strain evidence="8">Isolate 1302-5</strain>
    </source>
</reference>
<evidence type="ECO:0000256" key="4">
    <source>
        <dbReference type="ARBA" id="ARBA00023128"/>
    </source>
</evidence>
<evidence type="ECO:0000259" key="7">
    <source>
        <dbReference type="Pfam" id="PF01145"/>
    </source>
</evidence>
<evidence type="ECO:0000313" key="8">
    <source>
        <dbReference type="EMBL" id="CAE2220687.1"/>
    </source>
</evidence>
<dbReference type="SUPFAM" id="SSF117892">
    <property type="entry name" value="Band 7/SPFH domain"/>
    <property type="match status" value="1"/>
</dbReference>
<evidence type="ECO:0000256" key="6">
    <source>
        <dbReference type="RuleBase" id="RU366048"/>
    </source>
</evidence>
<accession>A0A7S4I758</accession>
<dbReference type="Pfam" id="PF01145">
    <property type="entry name" value="Band_7"/>
    <property type="match status" value="1"/>
</dbReference>
<dbReference type="CDD" id="cd03401">
    <property type="entry name" value="SPFH_prohibitin"/>
    <property type="match status" value="1"/>
</dbReference>
<dbReference type="InterPro" id="IPR036013">
    <property type="entry name" value="Band_7/SPFH_dom_sf"/>
</dbReference>
<dbReference type="PANTHER" id="PTHR23222">
    <property type="entry name" value="PROHIBITIN"/>
    <property type="match status" value="1"/>
</dbReference>
<comment type="subcellular location">
    <subcellularLocation>
        <location evidence="1 6">Mitochondrion inner membrane</location>
    </subcellularLocation>
</comment>
<comment type="similarity">
    <text evidence="2 6">Belongs to the prohibitin family.</text>
</comment>
<evidence type="ECO:0000256" key="5">
    <source>
        <dbReference type="ARBA" id="ARBA00023136"/>
    </source>
</evidence>
<dbReference type="GO" id="GO:0007005">
    <property type="term" value="P:mitochondrion organization"/>
    <property type="evidence" value="ECO:0007669"/>
    <property type="project" value="TreeGrafter"/>
</dbReference>
<dbReference type="EMBL" id="HBKQ01012106">
    <property type="protein sequence ID" value="CAE2220687.1"/>
    <property type="molecule type" value="Transcribed_RNA"/>
</dbReference>
<name>A0A7S4I758_9STRA</name>
<dbReference type="GO" id="GO:0005743">
    <property type="term" value="C:mitochondrial inner membrane"/>
    <property type="evidence" value="ECO:0007669"/>
    <property type="project" value="UniProtKB-SubCell"/>
</dbReference>
<dbReference type="InterPro" id="IPR001107">
    <property type="entry name" value="Band_7"/>
</dbReference>
<evidence type="ECO:0000256" key="2">
    <source>
        <dbReference type="ARBA" id="ARBA00009658"/>
    </source>
</evidence>
<proteinExistence type="inferred from homology"/>
<keyword evidence="4" id="KW-0496">Mitochondrion</keyword>